<evidence type="ECO:0000313" key="4">
    <source>
        <dbReference type="Proteomes" id="UP000595373"/>
    </source>
</evidence>
<organism evidence="3 4">
    <name type="scientific">Histophilus somni</name>
    <name type="common">Haemophilus somnus</name>
    <dbReference type="NCBI Taxonomy" id="731"/>
    <lineage>
        <taxon>Bacteria</taxon>
        <taxon>Pseudomonadati</taxon>
        <taxon>Pseudomonadota</taxon>
        <taxon>Gammaproteobacteria</taxon>
        <taxon>Pasteurellales</taxon>
        <taxon>Pasteurellaceae</taxon>
        <taxon>Histophilus</taxon>
    </lineage>
</organism>
<proteinExistence type="predicted"/>
<evidence type="ECO:0000259" key="2">
    <source>
        <dbReference type="Pfam" id="PF11738"/>
    </source>
</evidence>
<accession>A0A9Q6Z2B0</accession>
<feature type="domain" description="DUF3298" evidence="2">
    <location>
        <begin position="172"/>
        <end position="243"/>
    </location>
</feature>
<dbReference type="PROSITE" id="PS51257">
    <property type="entry name" value="PROKAR_LIPOPROTEIN"/>
    <property type="match status" value="1"/>
</dbReference>
<dbReference type="InterPro" id="IPR021729">
    <property type="entry name" value="DUF3298"/>
</dbReference>
<dbReference type="OrthoDB" id="6697831at2"/>
<dbReference type="EMBL" id="CP066558">
    <property type="protein sequence ID" value="QQF82876.1"/>
    <property type="molecule type" value="Genomic_DNA"/>
</dbReference>
<evidence type="ECO:0000313" key="3">
    <source>
        <dbReference type="EMBL" id="QQF82876.1"/>
    </source>
</evidence>
<feature type="signal peptide" evidence="1">
    <location>
        <begin position="1"/>
        <end position="17"/>
    </location>
</feature>
<dbReference type="Gene3D" id="3.90.640.20">
    <property type="entry name" value="Heat-shock cognate protein, ATPase"/>
    <property type="match status" value="1"/>
</dbReference>
<reference evidence="3 4" key="1">
    <citation type="submission" date="2020-12" db="EMBL/GenBank/DDBJ databases">
        <title>ASc-MMNZ-VFA-070.</title>
        <authorList>
            <person name="Schryvers A."/>
            <person name="Mostafa Nazari M."/>
            <person name="Farshchi Andisi V."/>
            <person name="Timsit E."/>
            <person name="Walter Morck D."/>
        </authorList>
    </citation>
    <scope>NUCLEOTIDE SEQUENCE [LARGE SCALE GENOMIC DNA]</scope>
    <source>
        <strain evidence="3 4">ASc-MMNZ-VFA-070</strain>
    </source>
</reference>
<dbReference type="InterPro" id="IPR037126">
    <property type="entry name" value="PdaC/RsiV-like_sf"/>
</dbReference>
<sequence>MKKIFLFFSLMTTVLLAACQEQDVPTLQVKKNVIFDQVKTVNYPHSDEYTTDNAQIEVRGELSETGIKWLDQLLLKHAYTLVGGEDSMKKDTPTKQDLVQKFQQIHDEFVQSAKEDRVLGASFHLTSNYLGQRNNIITFSNDIDTYTGGAHGINVTLYQNIDSHKKKILEVNDIIQQDQQTKLKEVLWSFYTNLMQEANDDYIGMITKEDFNISEQFYFNNEGINFVYPPYALRAYAYGNVVLTAYWHEIEDIINPEYNWKK</sequence>
<dbReference type="Pfam" id="PF11738">
    <property type="entry name" value="DUF3298"/>
    <property type="match status" value="1"/>
</dbReference>
<name>A0A9Q6Z2B0_HISSO</name>
<dbReference type="AlphaFoldDB" id="A0A9Q6Z2B0"/>
<keyword evidence="4" id="KW-1185">Reference proteome</keyword>
<gene>
    <name evidence="3" type="ORF">JFL49_02930</name>
</gene>
<protein>
    <submittedName>
        <fullName evidence="3">DUF3298 domain-containing protein</fullName>
    </submittedName>
</protein>
<dbReference type="RefSeq" id="WP_075294008.1">
    <property type="nucleotide sequence ID" value="NZ_CP018802.1"/>
</dbReference>
<evidence type="ECO:0000256" key="1">
    <source>
        <dbReference type="SAM" id="SignalP"/>
    </source>
</evidence>
<keyword evidence="1" id="KW-0732">Signal</keyword>
<dbReference type="Gene3D" id="3.30.565.40">
    <property type="entry name" value="Fervidobacterium nodosum Rt17-B1 like"/>
    <property type="match status" value="1"/>
</dbReference>
<dbReference type="Proteomes" id="UP000595373">
    <property type="component" value="Chromosome"/>
</dbReference>
<feature type="chain" id="PRO_5040134628" evidence="1">
    <location>
        <begin position="18"/>
        <end position="262"/>
    </location>
</feature>